<evidence type="ECO:0000256" key="3">
    <source>
        <dbReference type="PROSITE-ProRule" id="PRU00283"/>
    </source>
</evidence>
<protein>
    <submittedName>
        <fullName evidence="8">Kinesin-like protein KIF28P-like</fullName>
    </submittedName>
</protein>
<name>A0ABM0M272_SACKO</name>
<keyword evidence="3" id="KW-0505">Motor protein</keyword>
<keyword evidence="2 3" id="KW-0067">ATP-binding</keyword>
<dbReference type="Proteomes" id="UP000694865">
    <property type="component" value="Unplaced"/>
</dbReference>
<sequence>MSARKQMSISYEMMQGFNCSLFAYGQTGSGKSYSMVGYGKNRGIVPITCDELFNAMAKGKSDIKYQITFSMLEIYNEQVRDLLQKVTPKGGLQVRQNPKLGLFYVQDLRKVAVGSYKEIEKRIAEGSKTVMIAALSPADINYDETLGTLRYADRAKKIKNKAVINENPLDKLIRELREENEKLKKALSSGSALPTEQVTMSGLTAEEREEMRKQMEEEIRAQLMANMEALEESGSSWEEKAARDHAEFDAENKAVVMTEARKNKEPYFMNLNVDPLLSGLVVHFLGGSQTTIGRKDAEPTPTVILSGLRIVFIAGSNHMYIFKNPLKPCKDRKLAETIDWEFAQTEIAQAKGFATGGMAGLSKDQQRAQEQVLEILPLVSEANAISEELNKHKGFEVVLISAAAQEGGKETKVMVKMKNLLNGNTWLWERGKFMNRRYLMQDLYQRWLDGDEDVNKIPKEEDPFWEPTEDVMIGSCNAFLQSLGYALDFDDGLAVTDYKGTDEGTMYINITPCTQTGKPIDEDMFVDDPFELLGKPFHFKVNVKSCDVNKARYSKGLFVKYRVHDQDDYTQTKTLSGSLSPEWNHSKVVSFPSMTKDHLEYFDSGCITFLLYGVQEDTMPDSNLSKMSTKEIREMESIQSKANNMKLRRKDTQFGLDTPSDLTQIKAEYVLLQKKFDRLERKERRLQDICKDWENKPVEQQQYEPFFRAVSAVAYSTGTKLKTRVHLINRILQGHKSVQGGAAGVASVNVMQQTNNTNGKTKSPKANKKQDKAENSKTCLVM</sequence>
<dbReference type="Gene3D" id="3.40.850.10">
    <property type="entry name" value="Kinesin motor domain"/>
    <property type="match status" value="2"/>
</dbReference>
<dbReference type="SMART" id="SM00129">
    <property type="entry name" value="KISc"/>
    <property type="match status" value="1"/>
</dbReference>
<keyword evidence="4" id="KW-0175">Coiled coil</keyword>
<keyword evidence="7" id="KW-1185">Reference proteome</keyword>
<proteinExistence type="inferred from homology"/>
<dbReference type="Gene3D" id="2.60.200.20">
    <property type="match status" value="1"/>
</dbReference>
<keyword evidence="1 3" id="KW-0547">Nucleotide-binding</keyword>
<feature type="domain" description="Kinesin motor" evidence="6">
    <location>
        <begin position="1"/>
        <end position="128"/>
    </location>
</feature>
<dbReference type="PANTHER" id="PTHR47117">
    <property type="entry name" value="STAR-RELATED LIPID TRANSFER PROTEIN 9"/>
    <property type="match status" value="1"/>
</dbReference>
<evidence type="ECO:0000256" key="2">
    <source>
        <dbReference type="ARBA" id="ARBA00022840"/>
    </source>
</evidence>
<feature type="coiled-coil region" evidence="4">
    <location>
        <begin position="662"/>
        <end position="696"/>
    </location>
</feature>
<comment type="caution">
    <text evidence="3">Lacks conserved residue(s) required for the propagation of feature annotation.</text>
</comment>
<accession>A0ABM0M272</accession>
<dbReference type="Pfam" id="PF00225">
    <property type="entry name" value="Kinesin"/>
    <property type="match status" value="1"/>
</dbReference>
<evidence type="ECO:0000259" key="6">
    <source>
        <dbReference type="PROSITE" id="PS50067"/>
    </source>
</evidence>
<dbReference type="InterPro" id="IPR027417">
    <property type="entry name" value="P-loop_NTPase"/>
</dbReference>
<organism evidence="7 8">
    <name type="scientific">Saccoglossus kowalevskii</name>
    <name type="common">Acorn worm</name>
    <dbReference type="NCBI Taxonomy" id="10224"/>
    <lineage>
        <taxon>Eukaryota</taxon>
        <taxon>Metazoa</taxon>
        <taxon>Hemichordata</taxon>
        <taxon>Enteropneusta</taxon>
        <taxon>Harrimaniidae</taxon>
        <taxon>Saccoglossus</taxon>
    </lineage>
</organism>
<dbReference type="Pfam" id="PF12423">
    <property type="entry name" value="KIF1B"/>
    <property type="match status" value="1"/>
</dbReference>
<evidence type="ECO:0000256" key="5">
    <source>
        <dbReference type="SAM" id="MobiDB-lite"/>
    </source>
</evidence>
<feature type="region of interest" description="Disordered" evidence="5">
    <location>
        <begin position="753"/>
        <end position="782"/>
    </location>
</feature>
<evidence type="ECO:0000256" key="1">
    <source>
        <dbReference type="ARBA" id="ARBA00022741"/>
    </source>
</evidence>
<dbReference type="GeneID" id="100374159"/>
<gene>
    <name evidence="8" type="primary">LOC100374159</name>
</gene>
<evidence type="ECO:0000313" key="8">
    <source>
        <dbReference type="RefSeq" id="XP_006814113.1"/>
    </source>
</evidence>
<dbReference type="RefSeq" id="XP_006814113.1">
    <property type="nucleotide sequence ID" value="XM_006814050.1"/>
</dbReference>
<dbReference type="InterPro" id="IPR022140">
    <property type="entry name" value="Kinesin-like_KIF1-typ"/>
</dbReference>
<reference evidence="8" key="1">
    <citation type="submission" date="2025-08" db="UniProtKB">
        <authorList>
            <consortium name="RefSeq"/>
        </authorList>
    </citation>
    <scope>IDENTIFICATION</scope>
    <source>
        <tissue evidence="8">Testes</tissue>
    </source>
</reference>
<feature type="domain" description="Kinesin motor" evidence="6">
    <location>
        <begin position="129"/>
        <end position="158"/>
    </location>
</feature>
<feature type="coiled-coil region" evidence="4">
    <location>
        <begin position="169"/>
        <end position="240"/>
    </location>
</feature>
<evidence type="ECO:0000256" key="4">
    <source>
        <dbReference type="SAM" id="Coils"/>
    </source>
</evidence>
<feature type="binding site" evidence="3">
    <location>
        <begin position="25"/>
        <end position="32"/>
    </location>
    <ligand>
        <name>ATP</name>
        <dbReference type="ChEBI" id="CHEBI:30616"/>
    </ligand>
</feature>
<dbReference type="SUPFAM" id="SSF52540">
    <property type="entry name" value="P-loop containing nucleoside triphosphate hydrolases"/>
    <property type="match status" value="1"/>
</dbReference>
<comment type="similarity">
    <text evidence="3">Belongs to the TRAFAC class myosin-kinesin ATPase superfamily. Kinesin family.</text>
</comment>
<dbReference type="InterPro" id="IPR001752">
    <property type="entry name" value="Kinesin_motor_dom"/>
</dbReference>
<evidence type="ECO:0000313" key="7">
    <source>
        <dbReference type="Proteomes" id="UP000694865"/>
    </source>
</evidence>
<dbReference type="InterPro" id="IPR036961">
    <property type="entry name" value="Kinesin_motor_dom_sf"/>
</dbReference>
<dbReference type="PROSITE" id="PS50067">
    <property type="entry name" value="KINESIN_MOTOR_2"/>
    <property type="match status" value="2"/>
</dbReference>